<feature type="domain" description="Alpha-carbonic anhydrase" evidence="9">
    <location>
        <begin position="37"/>
        <end position="282"/>
    </location>
</feature>
<feature type="signal peptide" evidence="8">
    <location>
        <begin position="1"/>
        <end position="29"/>
    </location>
</feature>
<dbReference type="CDD" id="cd03124">
    <property type="entry name" value="alpha_CA_prokaryotic_like"/>
    <property type="match status" value="1"/>
</dbReference>
<evidence type="ECO:0000256" key="7">
    <source>
        <dbReference type="SAM" id="MobiDB-lite"/>
    </source>
</evidence>
<dbReference type="InterPro" id="IPR001148">
    <property type="entry name" value="CA_dom"/>
</dbReference>
<evidence type="ECO:0000259" key="9">
    <source>
        <dbReference type="PROSITE" id="PS51144"/>
    </source>
</evidence>
<dbReference type="AlphaFoldDB" id="A0A7W7MS74"/>
<name>A0A7W7MS74_9ACTN</name>
<reference evidence="10 11" key="1">
    <citation type="submission" date="2020-08" db="EMBL/GenBank/DDBJ databases">
        <title>Sequencing the genomes of 1000 actinobacteria strains.</title>
        <authorList>
            <person name="Klenk H.-P."/>
        </authorList>
    </citation>
    <scope>NUCLEOTIDE SEQUENCE [LARGE SCALE GENOMIC DNA]</scope>
    <source>
        <strain evidence="10 11">DSM 43149</strain>
    </source>
</reference>
<keyword evidence="11" id="KW-1185">Reference proteome</keyword>
<dbReference type="PANTHER" id="PTHR18952:SF265">
    <property type="entry name" value="CARBONIC ANHYDRASE"/>
    <property type="match status" value="1"/>
</dbReference>
<comment type="similarity">
    <text evidence="1">Belongs to the alpha-carbonic anhydrase family.</text>
</comment>
<dbReference type="EC" id="4.2.1.1" evidence="2"/>
<dbReference type="EMBL" id="JACHNH010000001">
    <property type="protein sequence ID" value="MBB4765053.1"/>
    <property type="molecule type" value="Genomic_DNA"/>
</dbReference>
<dbReference type="Gene3D" id="3.10.200.10">
    <property type="entry name" value="Alpha carbonic anhydrase"/>
    <property type="match status" value="1"/>
</dbReference>
<evidence type="ECO:0000256" key="5">
    <source>
        <dbReference type="ARBA" id="ARBA00023239"/>
    </source>
</evidence>
<keyword evidence="4" id="KW-0862">Zinc</keyword>
<dbReference type="GO" id="GO:0008270">
    <property type="term" value="F:zinc ion binding"/>
    <property type="evidence" value="ECO:0007669"/>
    <property type="project" value="InterPro"/>
</dbReference>
<dbReference type="GO" id="GO:0004089">
    <property type="term" value="F:carbonate dehydratase activity"/>
    <property type="evidence" value="ECO:0007669"/>
    <property type="project" value="UniProtKB-EC"/>
</dbReference>
<keyword evidence="3" id="KW-0479">Metal-binding</keyword>
<evidence type="ECO:0000256" key="6">
    <source>
        <dbReference type="ARBA" id="ARBA00048348"/>
    </source>
</evidence>
<comment type="caution">
    <text evidence="10">The sequence shown here is derived from an EMBL/GenBank/DDBJ whole genome shotgun (WGS) entry which is preliminary data.</text>
</comment>
<dbReference type="Pfam" id="PF00194">
    <property type="entry name" value="Carb_anhydrase"/>
    <property type="match status" value="1"/>
</dbReference>
<dbReference type="Proteomes" id="UP000578112">
    <property type="component" value="Unassembled WGS sequence"/>
</dbReference>
<dbReference type="InterPro" id="IPR041891">
    <property type="entry name" value="Alpha_CA_prokaryot-like"/>
</dbReference>
<feature type="region of interest" description="Disordered" evidence="7">
    <location>
        <begin position="263"/>
        <end position="283"/>
    </location>
</feature>
<dbReference type="InterPro" id="IPR023561">
    <property type="entry name" value="Carbonic_anhydrase_a-class"/>
</dbReference>
<dbReference type="RefSeq" id="WP_184996173.1">
    <property type="nucleotide sequence ID" value="NZ_BOMK01000086.1"/>
</dbReference>
<gene>
    <name evidence="10" type="ORF">BJ971_005609</name>
</gene>
<feature type="chain" id="PRO_5038797591" description="carbonic anhydrase" evidence="8">
    <location>
        <begin position="30"/>
        <end position="283"/>
    </location>
</feature>
<sequence>MSRPPWIGAHRVGAALAAGLLVVSPFASGAAHGAEAPAWNHDVADTVHGPSAWGRVDPSFEACASGQAQSPVDLTVTRPARLAPLRLDDPAAPLVVENTGHVIEVPIAAEVGAELRVGNDVYYLEQFHFHAPSEHTVRGRHADLEVHLVHRDSTGRLAVVAILMNIGRHPNALVDRIAAAAPPVAGEERDTGTTVWPTDLLTVRSHAGRAAVARYLTYAGSLTTPPCTEGVRWFVAEQPTTVSATAVQRLHLRIMQFPGYNGYPDNNRPTEPRNGRLVLRSGH</sequence>
<evidence type="ECO:0000256" key="4">
    <source>
        <dbReference type="ARBA" id="ARBA00022833"/>
    </source>
</evidence>
<organism evidence="10 11">
    <name type="scientific">Actinoplanes digitatis</name>
    <dbReference type="NCBI Taxonomy" id="1868"/>
    <lineage>
        <taxon>Bacteria</taxon>
        <taxon>Bacillati</taxon>
        <taxon>Actinomycetota</taxon>
        <taxon>Actinomycetes</taxon>
        <taxon>Micromonosporales</taxon>
        <taxon>Micromonosporaceae</taxon>
        <taxon>Actinoplanes</taxon>
    </lineage>
</organism>
<dbReference type="SMART" id="SM01057">
    <property type="entry name" value="Carb_anhydrase"/>
    <property type="match status" value="1"/>
</dbReference>
<proteinExistence type="inferred from homology"/>
<dbReference type="PANTHER" id="PTHR18952">
    <property type="entry name" value="CARBONIC ANHYDRASE"/>
    <property type="match status" value="1"/>
</dbReference>
<comment type="catalytic activity">
    <reaction evidence="6">
        <text>hydrogencarbonate + H(+) = CO2 + H2O</text>
        <dbReference type="Rhea" id="RHEA:10748"/>
        <dbReference type="ChEBI" id="CHEBI:15377"/>
        <dbReference type="ChEBI" id="CHEBI:15378"/>
        <dbReference type="ChEBI" id="CHEBI:16526"/>
        <dbReference type="ChEBI" id="CHEBI:17544"/>
        <dbReference type="EC" id="4.2.1.1"/>
    </reaction>
</comment>
<dbReference type="InterPro" id="IPR036398">
    <property type="entry name" value="CA_dom_sf"/>
</dbReference>
<dbReference type="PROSITE" id="PS51144">
    <property type="entry name" value="ALPHA_CA_2"/>
    <property type="match status" value="1"/>
</dbReference>
<keyword evidence="8" id="KW-0732">Signal</keyword>
<evidence type="ECO:0000313" key="10">
    <source>
        <dbReference type="EMBL" id="MBB4765053.1"/>
    </source>
</evidence>
<evidence type="ECO:0000256" key="1">
    <source>
        <dbReference type="ARBA" id="ARBA00010718"/>
    </source>
</evidence>
<evidence type="ECO:0000313" key="11">
    <source>
        <dbReference type="Proteomes" id="UP000578112"/>
    </source>
</evidence>
<protein>
    <recommendedName>
        <fullName evidence="2">carbonic anhydrase</fullName>
        <ecNumber evidence="2">4.2.1.1</ecNumber>
    </recommendedName>
</protein>
<evidence type="ECO:0000256" key="2">
    <source>
        <dbReference type="ARBA" id="ARBA00012925"/>
    </source>
</evidence>
<accession>A0A7W7MS74</accession>
<keyword evidence="5 10" id="KW-0456">Lyase</keyword>
<evidence type="ECO:0000256" key="8">
    <source>
        <dbReference type="SAM" id="SignalP"/>
    </source>
</evidence>
<dbReference type="SUPFAM" id="SSF51069">
    <property type="entry name" value="Carbonic anhydrase"/>
    <property type="match status" value="1"/>
</dbReference>
<evidence type="ECO:0000256" key="3">
    <source>
        <dbReference type="ARBA" id="ARBA00022723"/>
    </source>
</evidence>